<sequence length="789" mass="90498">MEDPSSSSSSTPCLPKPSDLSKHQLSFLNQHFQTHQDLLHKAPPLHTSLRTHSSQLDSHLLHLKASLAQRTVSWIRRSFSAKSALHNIDISLQNLSLVTSQCGSGWKKLQRVLGTELPQLAKEVKRIETVRSYLETTLQLEALVGDLEDAVFCFVNCHSGKMFSAMLSNSSNSGTKQEKLLQAIKALNDLEVLVGLVKLRPQWHHLLKSVDARVDKTLAILRPQVFADHRALLASLGWPPKLSTLKIESELSGLSNPLISMQGEKRRSYSDSFLALCALQQIQTRRENRQLNLSGQKECIIQLWAIDELVSPIASRMEYHFSKWVDQPEFIFELAYKITRDFIVGVDDVLQPLIDGAKLISYSAKEAWVSSMVQLLSEFLAKRIFSSLAKKYQEKQMKSEVILSWLHLIDLIVLFDKRIQSLLSSETSLFSTELERVESLSGNTSVLMIFGNRSDCLKIWAKIELKNACNKLKTDLKDERAWTVDGKEGAELPFDTQHFLISTREDHKAPLIAESALRITWEMVERCQTMPVILPRLQFIRLTAIRFLWYFFKVLLVHCKRTEITPDNPDDEALVRVCGSINAAKYIELKLRQWSDDVNFLEMKLAENDPSNRRKDKNTDYNFFREEIQSLSELATNWLTEIISVLLRQFENLSWEYVQKIKLYEQQLEDLAPVEISAAVDLNISVDFVEPLDALRCHLILLRMTLNATDFLDLWRSLAEGLDHFISCSDITCGIQFFDGGINQFETDMQALFSVFQPFCVRPEAFFPSTREIMKLLKMKNRKRRSICR</sequence>
<name>A0A2P6PB03_ROSCH</name>
<evidence type="ECO:0000313" key="3">
    <source>
        <dbReference type="Proteomes" id="UP000238479"/>
    </source>
</evidence>
<feature type="compositionally biased region" description="Low complexity" evidence="1">
    <location>
        <begin position="1"/>
        <end position="10"/>
    </location>
</feature>
<dbReference type="OrthoDB" id="2189254at2759"/>
<feature type="region of interest" description="Disordered" evidence="1">
    <location>
        <begin position="1"/>
        <end position="20"/>
    </location>
</feature>
<accession>A0A2P6PB03</accession>
<evidence type="ECO:0000256" key="1">
    <source>
        <dbReference type="SAM" id="MobiDB-lite"/>
    </source>
</evidence>
<dbReference type="Pfam" id="PF04437">
    <property type="entry name" value="RINT1_TIP1"/>
    <property type="match status" value="1"/>
</dbReference>
<dbReference type="PANTHER" id="PTHR13520:SF0">
    <property type="entry name" value="RAD50-INTERACTING PROTEIN 1"/>
    <property type="match status" value="1"/>
</dbReference>
<evidence type="ECO:0000313" key="2">
    <source>
        <dbReference type="EMBL" id="PRQ19102.1"/>
    </source>
</evidence>
<organism evidence="2 3">
    <name type="scientific">Rosa chinensis</name>
    <name type="common">China rose</name>
    <dbReference type="NCBI Taxonomy" id="74649"/>
    <lineage>
        <taxon>Eukaryota</taxon>
        <taxon>Viridiplantae</taxon>
        <taxon>Streptophyta</taxon>
        <taxon>Embryophyta</taxon>
        <taxon>Tracheophyta</taxon>
        <taxon>Spermatophyta</taxon>
        <taxon>Magnoliopsida</taxon>
        <taxon>eudicotyledons</taxon>
        <taxon>Gunneridae</taxon>
        <taxon>Pentapetalae</taxon>
        <taxon>rosids</taxon>
        <taxon>fabids</taxon>
        <taxon>Rosales</taxon>
        <taxon>Rosaceae</taxon>
        <taxon>Rosoideae</taxon>
        <taxon>Rosoideae incertae sedis</taxon>
        <taxon>Rosa</taxon>
    </lineage>
</organism>
<dbReference type="PANTHER" id="PTHR13520">
    <property type="entry name" value="RAD50-INTERACTING PROTEIN 1 RINT-1"/>
    <property type="match status" value="1"/>
</dbReference>
<dbReference type="Proteomes" id="UP000238479">
    <property type="component" value="Chromosome 7"/>
</dbReference>
<dbReference type="GO" id="GO:0060628">
    <property type="term" value="P:regulation of ER to Golgi vesicle-mediated transport"/>
    <property type="evidence" value="ECO:0007669"/>
    <property type="project" value="TreeGrafter"/>
</dbReference>
<gene>
    <name evidence="2" type="ORF">RchiOBHm_Chr7g0213411</name>
</gene>
<dbReference type="OMA" id="LEYHFAK"/>
<dbReference type="GO" id="GO:0006890">
    <property type="term" value="P:retrograde vesicle-mediated transport, Golgi to endoplasmic reticulum"/>
    <property type="evidence" value="ECO:0007669"/>
    <property type="project" value="InterPro"/>
</dbReference>
<dbReference type="STRING" id="74649.A0A2P6PB03"/>
<proteinExistence type="predicted"/>
<dbReference type="InterPro" id="IPR007528">
    <property type="entry name" value="RINT1_Tip20"/>
</dbReference>
<dbReference type="PROSITE" id="PS51386">
    <property type="entry name" value="RINT1_TIP20"/>
    <property type="match status" value="1"/>
</dbReference>
<comment type="caution">
    <text evidence="2">The sequence shown here is derived from an EMBL/GenBank/DDBJ whole genome shotgun (WGS) entry which is preliminary data.</text>
</comment>
<dbReference type="GO" id="GO:0070939">
    <property type="term" value="C:Dsl1/NZR complex"/>
    <property type="evidence" value="ECO:0007669"/>
    <property type="project" value="InterPro"/>
</dbReference>
<reference evidence="2 3" key="1">
    <citation type="journal article" date="2018" name="Nat. Genet.">
        <title>The Rosa genome provides new insights in the design of modern roses.</title>
        <authorList>
            <person name="Bendahmane M."/>
        </authorList>
    </citation>
    <scope>NUCLEOTIDE SEQUENCE [LARGE SCALE GENOMIC DNA]</scope>
    <source>
        <strain evidence="3">cv. Old Blush</strain>
    </source>
</reference>
<dbReference type="AlphaFoldDB" id="A0A2P6PB03"/>
<protein>
    <submittedName>
        <fullName evidence="2">Uncharacterized protein</fullName>
    </submittedName>
</protein>
<keyword evidence="3" id="KW-1185">Reference proteome</keyword>
<dbReference type="GO" id="GO:0006888">
    <property type="term" value="P:endoplasmic reticulum to Golgi vesicle-mediated transport"/>
    <property type="evidence" value="ECO:0007669"/>
    <property type="project" value="InterPro"/>
</dbReference>
<dbReference type="Gramene" id="PRQ19102">
    <property type="protein sequence ID" value="PRQ19102"/>
    <property type="gene ID" value="RchiOBHm_Chr7g0213411"/>
</dbReference>
<dbReference type="EMBL" id="PDCK01000045">
    <property type="protein sequence ID" value="PRQ19102.1"/>
    <property type="molecule type" value="Genomic_DNA"/>
</dbReference>